<dbReference type="RefSeq" id="WP_145459530.1">
    <property type="nucleotide sequence ID" value="NZ_CP036317.1"/>
</dbReference>
<reference evidence="1 2" key="1">
    <citation type="submission" date="2019-02" db="EMBL/GenBank/DDBJ databases">
        <title>Deep-cultivation of Planctomycetes and their phenomic and genomic characterization uncovers novel biology.</title>
        <authorList>
            <person name="Wiegand S."/>
            <person name="Jogler M."/>
            <person name="Boedeker C."/>
            <person name="Pinto D."/>
            <person name="Vollmers J."/>
            <person name="Rivas-Marin E."/>
            <person name="Kohn T."/>
            <person name="Peeters S.H."/>
            <person name="Heuer A."/>
            <person name="Rast P."/>
            <person name="Oberbeckmann S."/>
            <person name="Bunk B."/>
            <person name="Jeske O."/>
            <person name="Meyerdierks A."/>
            <person name="Storesund J.E."/>
            <person name="Kallscheuer N."/>
            <person name="Luecker S."/>
            <person name="Lage O.M."/>
            <person name="Pohl T."/>
            <person name="Merkel B.J."/>
            <person name="Hornburger P."/>
            <person name="Mueller R.-W."/>
            <person name="Bruemmer F."/>
            <person name="Labrenz M."/>
            <person name="Spormann A.M."/>
            <person name="Op den Camp H."/>
            <person name="Overmann J."/>
            <person name="Amann R."/>
            <person name="Jetten M.S.M."/>
            <person name="Mascher T."/>
            <person name="Medema M.H."/>
            <person name="Devos D.P."/>
            <person name="Kaster A.-K."/>
            <person name="Ovreas L."/>
            <person name="Rohde M."/>
            <person name="Galperin M.Y."/>
            <person name="Jogler C."/>
        </authorList>
    </citation>
    <scope>NUCLEOTIDE SEQUENCE [LARGE SCALE GENOMIC DNA]</scope>
    <source>
        <strain evidence="1 2">Pan153</strain>
    </source>
</reference>
<organism evidence="1 2">
    <name type="scientific">Gimesia panareensis</name>
    <dbReference type="NCBI Taxonomy" id="2527978"/>
    <lineage>
        <taxon>Bacteria</taxon>
        <taxon>Pseudomonadati</taxon>
        <taxon>Planctomycetota</taxon>
        <taxon>Planctomycetia</taxon>
        <taxon>Planctomycetales</taxon>
        <taxon>Planctomycetaceae</taxon>
        <taxon>Gimesia</taxon>
    </lineage>
</organism>
<evidence type="ECO:0000313" key="1">
    <source>
        <dbReference type="EMBL" id="QDV20963.1"/>
    </source>
</evidence>
<evidence type="ECO:0000313" key="2">
    <source>
        <dbReference type="Proteomes" id="UP000320839"/>
    </source>
</evidence>
<dbReference type="OrthoDB" id="7856828at2"/>
<proteinExistence type="predicted"/>
<accession>A0A518FX51</accession>
<evidence type="ECO:0008006" key="3">
    <source>
        <dbReference type="Google" id="ProtNLM"/>
    </source>
</evidence>
<dbReference type="EMBL" id="CP036317">
    <property type="protein sequence ID" value="QDV20963.1"/>
    <property type="molecule type" value="Genomic_DNA"/>
</dbReference>
<dbReference type="AlphaFoldDB" id="A0A518FX51"/>
<dbReference type="Proteomes" id="UP000320839">
    <property type="component" value="Chromosome"/>
</dbReference>
<name>A0A518FX51_9PLAN</name>
<protein>
    <recommendedName>
        <fullName evidence="3">Chromosome partitioning protein ParB</fullName>
    </recommendedName>
</protein>
<gene>
    <name evidence="1" type="ORF">Pan153_56430</name>
</gene>
<sequence>MTRRIDRTTQKVGDRYHVWYTERLWELARNLPVITIELESLKHLDGVCWFDDDFPPTLRNVVEHFVRMEQVDLDFPIILAPDGQLFDGAHRVAKRLASGQSTIQAVKLHELPPPDEIVDSIY</sequence>